<accession>A0A5E7V0U5</accession>
<keyword evidence="3 6" id="KW-0378">Hydrolase</keyword>
<dbReference type="PROSITE" id="PS00523">
    <property type="entry name" value="SULFATASE_1"/>
    <property type="match status" value="1"/>
</dbReference>
<evidence type="ECO:0000256" key="2">
    <source>
        <dbReference type="ARBA" id="ARBA00022723"/>
    </source>
</evidence>
<dbReference type="Pfam" id="PF00884">
    <property type="entry name" value="Sulfatase"/>
    <property type="match status" value="1"/>
</dbReference>
<organism evidence="6 7">
    <name type="scientific">Pseudomonas fluorescens</name>
    <dbReference type="NCBI Taxonomy" id="294"/>
    <lineage>
        <taxon>Bacteria</taxon>
        <taxon>Pseudomonadati</taxon>
        <taxon>Pseudomonadota</taxon>
        <taxon>Gammaproteobacteria</taxon>
        <taxon>Pseudomonadales</taxon>
        <taxon>Pseudomonadaceae</taxon>
        <taxon>Pseudomonas</taxon>
    </lineage>
</organism>
<dbReference type="InterPro" id="IPR000917">
    <property type="entry name" value="Sulfatase_N"/>
</dbReference>
<dbReference type="EC" id="3.1.6.1" evidence="6"/>
<dbReference type="PANTHER" id="PTHR42693">
    <property type="entry name" value="ARYLSULFATASE FAMILY MEMBER"/>
    <property type="match status" value="1"/>
</dbReference>
<evidence type="ECO:0000256" key="3">
    <source>
        <dbReference type="ARBA" id="ARBA00022801"/>
    </source>
</evidence>
<protein>
    <submittedName>
        <fullName evidence="6">Arylsulfatase</fullName>
        <ecNumber evidence="6">3.1.6.1</ecNumber>
    </submittedName>
</protein>
<evidence type="ECO:0000313" key="6">
    <source>
        <dbReference type="EMBL" id="VVQ17291.1"/>
    </source>
</evidence>
<feature type="domain" description="Sulfatase N-terminal" evidence="5">
    <location>
        <begin position="5"/>
        <end position="144"/>
    </location>
</feature>
<dbReference type="Gene3D" id="3.40.720.10">
    <property type="entry name" value="Alkaline Phosphatase, subunit A"/>
    <property type="match status" value="1"/>
</dbReference>
<comment type="similarity">
    <text evidence="1">Belongs to the sulfatase family.</text>
</comment>
<name>A0A5E7V0U5_PSEFL</name>
<evidence type="ECO:0000313" key="7">
    <source>
        <dbReference type="Proteomes" id="UP000327191"/>
    </source>
</evidence>
<dbReference type="InterPro" id="IPR024607">
    <property type="entry name" value="Sulfatase_CS"/>
</dbReference>
<dbReference type="SUPFAM" id="SSF53649">
    <property type="entry name" value="Alkaline phosphatase-like"/>
    <property type="match status" value="1"/>
</dbReference>
<dbReference type="GO" id="GO:0046872">
    <property type="term" value="F:metal ion binding"/>
    <property type="evidence" value="ECO:0007669"/>
    <property type="project" value="UniProtKB-KW"/>
</dbReference>
<keyword evidence="2" id="KW-0479">Metal-binding</keyword>
<dbReference type="InterPro" id="IPR050738">
    <property type="entry name" value="Sulfatase"/>
</dbReference>
<keyword evidence="4" id="KW-0106">Calcium</keyword>
<dbReference type="GO" id="GO:0004065">
    <property type="term" value="F:arylsulfatase activity"/>
    <property type="evidence" value="ECO:0007669"/>
    <property type="project" value="UniProtKB-EC"/>
</dbReference>
<gene>
    <name evidence="6" type="primary">atsA_2</name>
    <name evidence="6" type="ORF">PS938_04398</name>
</gene>
<evidence type="ECO:0000259" key="5">
    <source>
        <dbReference type="Pfam" id="PF00884"/>
    </source>
</evidence>
<dbReference type="Proteomes" id="UP000327191">
    <property type="component" value="Unassembled WGS sequence"/>
</dbReference>
<dbReference type="PANTHER" id="PTHR42693:SF33">
    <property type="entry name" value="ARYLSULFATASE"/>
    <property type="match status" value="1"/>
</dbReference>
<reference evidence="6 7" key="1">
    <citation type="submission" date="2019-09" db="EMBL/GenBank/DDBJ databases">
        <authorList>
            <person name="Chandra G."/>
            <person name="Truman W A."/>
        </authorList>
    </citation>
    <scope>NUCLEOTIDE SEQUENCE [LARGE SCALE GENOMIC DNA]</scope>
    <source>
        <strain evidence="6">PS938</strain>
    </source>
</reference>
<evidence type="ECO:0000256" key="1">
    <source>
        <dbReference type="ARBA" id="ARBA00008779"/>
    </source>
</evidence>
<dbReference type="AlphaFoldDB" id="A0A5E7V0U5"/>
<sequence length="179" mass="19326">MPQRPNFLVILADDLGFSDIGAFGGEINTPNLDALANNGLRLTDFHTAPTCSPTRSMLLTGTDHHIAGIGTMAEALTPDLIGKPGYEGHLNDRVVALPELLREAGYQTLMSGKWHLGLTAELAPHARGFERSFSLLPGAANHYGFEPTYDETTPRLLKSTPALYIEDKSKLRGADTQGI</sequence>
<evidence type="ECO:0000256" key="4">
    <source>
        <dbReference type="ARBA" id="ARBA00022837"/>
    </source>
</evidence>
<dbReference type="InterPro" id="IPR017850">
    <property type="entry name" value="Alkaline_phosphatase_core_sf"/>
</dbReference>
<dbReference type="PROSITE" id="PS00149">
    <property type="entry name" value="SULFATASE_2"/>
    <property type="match status" value="1"/>
</dbReference>
<dbReference type="EMBL" id="CABVJE010000021">
    <property type="protein sequence ID" value="VVQ17291.1"/>
    <property type="molecule type" value="Genomic_DNA"/>
</dbReference>
<proteinExistence type="inferred from homology"/>